<keyword evidence="2" id="KW-1185">Reference proteome</keyword>
<dbReference type="Proteomes" id="UP000825935">
    <property type="component" value="Chromosome 12"/>
</dbReference>
<evidence type="ECO:0000313" key="2">
    <source>
        <dbReference type="Proteomes" id="UP000825935"/>
    </source>
</evidence>
<organism evidence="1 2">
    <name type="scientific">Ceratopteris richardii</name>
    <name type="common">Triangle waterfern</name>
    <dbReference type="NCBI Taxonomy" id="49495"/>
    <lineage>
        <taxon>Eukaryota</taxon>
        <taxon>Viridiplantae</taxon>
        <taxon>Streptophyta</taxon>
        <taxon>Embryophyta</taxon>
        <taxon>Tracheophyta</taxon>
        <taxon>Polypodiopsida</taxon>
        <taxon>Polypodiidae</taxon>
        <taxon>Polypodiales</taxon>
        <taxon>Pteridineae</taxon>
        <taxon>Pteridaceae</taxon>
        <taxon>Parkerioideae</taxon>
        <taxon>Ceratopteris</taxon>
    </lineage>
</organism>
<dbReference type="InterPro" id="IPR052267">
    <property type="entry name" value="N-DRC_Component"/>
</dbReference>
<sequence>MEDCFDQIVHAQKHIDLRRTLEACIGRILELRHWMVSLNEGSEALDLLPILKDMNLGLEALEIPYPRFMLDDSSSVIEGRHKLLALVSEKLIAQDIEAEPKTPMPKERAIAIMQANERGRQN</sequence>
<name>A0A8T2TKW8_CERRI</name>
<protein>
    <submittedName>
        <fullName evidence="1">Uncharacterized protein</fullName>
    </submittedName>
</protein>
<evidence type="ECO:0000313" key="1">
    <source>
        <dbReference type="EMBL" id="KAH7423070.1"/>
    </source>
</evidence>
<dbReference type="AlphaFoldDB" id="A0A8T2TKW8"/>
<dbReference type="PANTHER" id="PTHR14690:SF0">
    <property type="entry name" value="IQ MOTIF CONTAINING WITH AAA DOMAIN 1"/>
    <property type="match status" value="1"/>
</dbReference>
<dbReference type="EMBL" id="CM035417">
    <property type="protein sequence ID" value="KAH7423070.1"/>
    <property type="molecule type" value="Genomic_DNA"/>
</dbReference>
<reference evidence="1" key="1">
    <citation type="submission" date="2021-08" db="EMBL/GenBank/DDBJ databases">
        <title>WGS assembly of Ceratopteris richardii.</title>
        <authorList>
            <person name="Marchant D.B."/>
            <person name="Chen G."/>
            <person name="Jenkins J."/>
            <person name="Shu S."/>
            <person name="Leebens-Mack J."/>
            <person name="Grimwood J."/>
            <person name="Schmutz J."/>
            <person name="Soltis P."/>
            <person name="Soltis D."/>
            <person name="Chen Z.-H."/>
        </authorList>
    </citation>
    <scope>NUCLEOTIDE SEQUENCE</scope>
    <source>
        <strain evidence="1">Whitten #5841</strain>
        <tissue evidence="1">Leaf</tissue>
    </source>
</reference>
<comment type="caution">
    <text evidence="1">The sequence shown here is derived from an EMBL/GenBank/DDBJ whole genome shotgun (WGS) entry which is preliminary data.</text>
</comment>
<accession>A0A8T2TKW8</accession>
<dbReference type="OrthoDB" id="3046016at2759"/>
<proteinExistence type="predicted"/>
<gene>
    <name evidence="1" type="ORF">KP509_12G038100</name>
</gene>
<dbReference type="PANTHER" id="PTHR14690">
    <property type="entry name" value="IQ MOTIF CONTAINING WITH AAA DOMAIN 1"/>
    <property type="match status" value="1"/>
</dbReference>